<reference evidence="2" key="1">
    <citation type="journal article" date="2023" name="Nat. Plants">
        <title>Single-cell RNA sequencing provides a high-resolution roadmap for understanding the multicellular compartmentation of specialized metabolism.</title>
        <authorList>
            <person name="Sun S."/>
            <person name="Shen X."/>
            <person name="Li Y."/>
            <person name="Li Y."/>
            <person name="Wang S."/>
            <person name="Li R."/>
            <person name="Zhang H."/>
            <person name="Shen G."/>
            <person name="Guo B."/>
            <person name="Wei J."/>
            <person name="Xu J."/>
            <person name="St-Pierre B."/>
            <person name="Chen S."/>
            <person name="Sun C."/>
        </authorList>
    </citation>
    <scope>NUCLEOTIDE SEQUENCE [LARGE SCALE GENOMIC DNA]</scope>
</reference>
<comment type="caution">
    <text evidence="1">The sequence shown here is derived from an EMBL/GenBank/DDBJ whole genome shotgun (WGS) entry which is preliminary data.</text>
</comment>
<evidence type="ECO:0000313" key="2">
    <source>
        <dbReference type="Proteomes" id="UP001060085"/>
    </source>
</evidence>
<evidence type="ECO:0000313" key="1">
    <source>
        <dbReference type="EMBL" id="KAI5647921.1"/>
    </source>
</evidence>
<organism evidence="1 2">
    <name type="scientific">Catharanthus roseus</name>
    <name type="common">Madagascar periwinkle</name>
    <name type="synonym">Vinca rosea</name>
    <dbReference type="NCBI Taxonomy" id="4058"/>
    <lineage>
        <taxon>Eukaryota</taxon>
        <taxon>Viridiplantae</taxon>
        <taxon>Streptophyta</taxon>
        <taxon>Embryophyta</taxon>
        <taxon>Tracheophyta</taxon>
        <taxon>Spermatophyta</taxon>
        <taxon>Magnoliopsida</taxon>
        <taxon>eudicotyledons</taxon>
        <taxon>Gunneridae</taxon>
        <taxon>Pentapetalae</taxon>
        <taxon>asterids</taxon>
        <taxon>lamiids</taxon>
        <taxon>Gentianales</taxon>
        <taxon>Apocynaceae</taxon>
        <taxon>Rauvolfioideae</taxon>
        <taxon>Vinceae</taxon>
        <taxon>Catharanthinae</taxon>
        <taxon>Catharanthus</taxon>
    </lineage>
</organism>
<keyword evidence="2" id="KW-1185">Reference proteome</keyword>
<dbReference type="EMBL" id="CM044708">
    <property type="protein sequence ID" value="KAI5647921.1"/>
    <property type="molecule type" value="Genomic_DNA"/>
</dbReference>
<protein>
    <submittedName>
        <fullName evidence="1">Uncharacterized protein</fullName>
    </submittedName>
</protein>
<accession>A0ACB9ZM61</accession>
<gene>
    <name evidence="1" type="ORF">M9H77_33926</name>
</gene>
<proteinExistence type="predicted"/>
<sequence>MELNFMSVQVEDERRKLQGSNEGKEEEMAKNDETGASPRKNWHPTLAFLRVEQVLGRIGAIVGKKNECRTFEGLHGEGLLGGTGGSSSNNWRRCILVDLSSKTPSYVALDKVAEGPRAVGLAVDNLQPGKERDHHDSVSFILTILSGFFPFLGRLISGAVGGIHCCSRFPILTSFGRKNNLTPFFWFIPYSSIQSSPTNSDRSESYQFFRLVIIRARSYGSA</sequence>
<name>A0ACB9ZM61_CATRO</name>
<dbReference type="Proteomes" id="UP001060085">
    <property type="component" value="Linkage Group LG08"/>
</dbReference>